<evidence type="ECO:0000313" key="14">
    <source>
        <dbReference type="Proteomes" id="UP001107558"/>
    </source>
</evidence>
<keyword evidence="9 10" id="KW-0472">Membrane</keyword>
<name>A0A9J6BWI8_POLVA</name>
<accession>A0A9J6BWI8</accession>
<evidence type="ECO:0000256" key="12">
    <source>
        <dbReference type="SAM" id="MobiDB-lite"/>
    </source>
</evidence>
<evidence type="ECO:0008006" key="15">
    <source>
        <dbReference type="Google" id="ProtNLM"/>
    </source>
</evidence>
<evidence type="ECO:0000256" key="2">
    <source>
        <dbReference type="ARBA" id="ARBA00006375"/>
    </source>
</evidence>
<proteinExistence type="inferred from homology"/>
<dbReference type="PROSITE" id="PS50920">
    <property type="entry name" value="SOLCAR"/>
    <property type="match status" value="1"/>
</dbReference>
<protein>
    <recommendedName>
        <fullName evidence="15">Solute carrier family 25 member 46</fullName>
    </recommendedName>
</protein>
<dbReference type="PANTHER" id="PTHR21252:SF2">
    <property type="entry name" value="MITOCHONDRIAL OUTER MEMBRANE PROTEIN SLC25A46"/>
    <property type="match status" value="1"/>
</dbReference>
<dbReference type="InterPro" id="IPR023395">
    <property type="entry name" value="MCP_dom_sf"/>
</dbReference>
<keyword evidence="3 11" id="KW-0813">Transport</keyword>
<dbReference type="Pfam" id="PF00153">
    <property type="entry name" value="Mito_carr"/>
    <property type="match status" value="2"/>
</dbReference>
<evidence type="ECO:0000256" key="3">
    <source>
        <dbReference type="ARBA" id="ARBA00022448"/>
    </source>
</evidence>
<keyword evidence="6" id="KW-1000">Mitochondrion outer membrane</keyword>
<keyword evidence="4 10" id="KW-0812">Transmembrane</keyword>
<reference evidence="13" key="1">
    <citation type="submission" date="2021-03" db="EMBL/GenBank/DDBJ databases">
        <title>Chromosome level genome of the anhydrobiotic midge Polypedilum vanderplanki.</title>
        <authorList>
            <person name="Yoshida Y."/>
            <person name="Kikawada T."/>
            <person name="Gusev O."/>
        </authorList>
    </citation>
    <scope>NUCLEOTIDE SEQUENCE</scope>
    <source>
        <strain evidence="13">NIAS01</strain>
        <tissue evidence="13">Whole body or cell culture</tissue>
    </source>
</reference>
<dbReference type="AlphaFoldDB" id="A0A9J6BWI8"/>
<dbReference type="PANTHER" id="PTHR21252">
    <property type="entry name" value="TB1 PROTEIN-RELATED"/>
    <property type="match status" value="1"/>
</dbReference>
<dbReference type="EMBL" id="JADBJN010000003">
    <property type="protein sequence ID" value="KAG5673885.1"/>
    <property type="molecule type" value="Genomic_DNA"/>
</dbReference>
<evidence type="ECO:0000256" key="8">
    <source>
        <dbReference type="ARBA" id="ARBA00023128"/>
    </source>
</evidence>
<evidence type="ECO:0000256" key="10">
    <source>
        <dbReference type="PROSITE-ProRule" id="PRU00282"/>
    </source>
</evidence>
<evidence type="ECO:0000256" key="4">
    <source>
        <dbReference type="ARBA" id="ARBA00022692"/>
    </source>
</evidence>
<evidence type="ECO:0000256" key="6">
    <source>
        <dbReference type="ARBA" id="ARBA00022787"/>
    </source>
</evidence>
<feature type="repeat" description="Solcar" evidence="10">
    <location>
        <begin position="297"/>
        <end position="399"/>
    </location>
</feature>
<evidence type="ECO:0000256" key="1">
    <source>
        <dbReference type="ARBA" id="ARBA00004374"/>
    </source>
</evidence>
<dbReference type="Proteomes" id="UP001107558">
    <property type="component" value="Chromosome 3"/>
</dbReference>
<feature type="compositionally biased region" description="Acidic residues" evidence="12">
    <location>
        <begin position="11"/>
        <end position="20"/>
    </location>
</feature>
<gene>
    <name evidence="13" type="ORF">PVAND_003891</name>
</gene>
<dbReference type="SUPFAM" id="SSF103506">
    <property type="entry name" value="Mitochondrial carrier"/>
    <property type="match status" value="1"/>
</dbReference>
<keyword evidence="7" id="KW-1133">Transmembrane helix</keyword>
<dbReference type="InterPro" id="IPR018108">
    <property type="entry name" value="MCP_transmembrane"/>
</dbReference>
<evidence type="ECO:0000256" key="7">
    <source>
        <dbReference type="ARBA" id="ARBA00022989"/>
    </source>
</evidence>
<dbReference type="GO" id="GO:0005741">
    <property type="term" value="C:mitochondrial outer membrane"/>
    <property type="evidence" value="ECO:0007669"/>
    <property type="project" value="UniProtKB-SubCell"/>
</dbReference>
<sequence length="444" mass="50019">MAGISDYQDQGLDDDDYDDFDNSQRLHSSYQYNYPIENFNNYYQTSSRGELTLNLQKTPTASSFKSYQQTNFYDSPESEEVSLRRYLSHSISLVSLITENIISHPFIVLRRQSQVYQNSKHYHIHPARLFPVVCHLYARQGISALFKGLGSSLLVRGSLLAIEDVIDKITQWPKEINSRTTMKQFGQHLILKSISLGIVLPFYSASLVETVQSDIASEKPGLLDVFREGSSRWLAWSVPAKGRMLPVWALLPSGVCIGLSKYLFGVIIKGISTRILSRHYQNKEEKQGARSKDLSTINNEVELASNIISLITSEILFYPFETVLHRIQLQGTRTIIDNLDTGTQVVPILTSYEGAFDCYVTTIQSEGFGGLYKGFGALMLQFAAHLAVIKLSKWVFNQITEICSEKAPTKVTEFYNLEPTSISQQHGSTVSRSLSYVSSLNDEP</sequence>
<evidence type="ECO:0000256" key="11">
    <source>
        <dbReference type="RuleBase" id="RU000488"/>
    </source>
</evidence>
<evidence type="ECO:0000256" key="9">
    <source>
        <dbReference type="ARBA" id="ARBA00023136"/>
    </source>
</evidence>
<comment type="similarity">
    <text evidence="2 11">Belongs to the mitochondrial carrier (TC 2.A.29) family.</text>
</comment>
<dbReference type="OrthoDB" id="2403262at2759"/>
<feature type="compositionally biased region" description="Low complexity" evidence="12">
    <location>
        <begin position="1"/>
        <end position="10"/>
    </location>
</feature>
<keyword evidence="5" id="KW-0677">Repeat</keyword>
<organism evidence="13 14">
    <name type="scientific">Polypedilum vanderplanki</name>
    <name type="common">Sleeping chironomid midge</name>
    <dbReference type="NCBI Taxonomy" id="319348"/>
    <lineage>
        <taxon>Eukaryota</taxon>
        <taxon>Metazoa</taxon>
        <taxon>Ecdysozoa</taxon>
        <taxon>Arthropoda</taxon>
        <taxon>Hexapoda</taxon>
        <taxon>Insecta</taxon>
        <taxon>Pterygota</taxon>
        <taxon>Neoptera</taxon>
        <taxon>Endopterygota</taxon>
        <taxon>Diptera</taxon>
        <taxon>Nematocera</taxon>
        <taxon>Chironomoidea</taxon>
        <taxon>Chironomidae</taxon>
        <taxon>Chironominae</taxon>
        <taxon>Polypedilum</taxon>
        <taxon>Polypedilum</taxon>
    </lineage>
</organism>
<comment type="subcellular location">
    <subcellularLocation>
        <location evidence="1">Mitochondrion outer membrane</location>
        <topology evidence="1">Multi-pass membrane protein</topology>
    </subcellularLocation>
</comment>
<dbReference type="Gene3D" id="1.50.40.10">
    <property type="entry name" value="Mitochondrial carrier domain"/>
    <property type="match status" value="2"/>
</dbReference>
<dbReference type="GO" id="GO:0090149">
    <property type="term" value="P:mitochondrial membrane fission"/>
    <property type="evidence" value="ECO:0007669"/>
    <property type="project" value="InterPro"/>
</dbReference>
<feature type="region of interest" description="Disordered" evidence="12">
    <location>
        <begin position="1"/>
        <end position="20"/>
    </location>
</feature>
<keyword evidence="8" id="KW-0496">Mitochondrion</keyword>
<evidence type="ECO:0000256" key="5">
    <source>
        <dbReference type="ARBA" id="ARBA00022737"/>
    </source>
</evidence>
<dbReference type="InterPro" id="IPR039158">
    <property type="entry name" value="SLC25A46"/>
</dbReference>
<comment type="caution">
    <text evidence="13">The sequence shown here is derived from an EMBL/GenBank/DDBJ whole genome shotgun (WGS) entry which is preliminary data.</text>
</comment>
<evidence type="ECO:0000313" key="13">
    <source>
        <dbReference type="EMBL" id="KAG5673885.1"/>
    </source>
</evidence>
<keyword evidence="14" id="KW-1185">Reference proteome</keyword>